<dbReference type="CDD" id="cd01450">
    <property type="entry name" value="vWFA_subfamily_ECM"/>
    <property type="match status" value="1"/>
</dbReference>
<dbReference type="OrthoDB" id="6138986at2759"/>
<evidence type="ECO:0000259" key="4">
    <source>
        <dbReference type="PROSITE" id="PS50234"/>
    </source>
</evidence>
<evidence type="ECO:0000313" key="6">
    <source>
        <dbReference type="Proteomes" id="UP000596742"/>
    </source>
</evidence>
<keyword evidence="2" id="KW-1133">Transmembrane helix</keyword>
<sequence>MHRIFVGMILIHIASCQGSKDVVFVLDRSGSLDASDVTDAIEFIYNVTTWLTIGDNNTLISLVTFSDDVTEEFNLGNFPNKTDLLSAIESLSNMTSYGGTYTFDALEFVLTSSFNESSGGRSGAERAIVVLTDGASLNYLQTVTMADRTRSELGAEIFSIGIGSTQDVDELNAIASDPDSYYALSAQDFVYLCNLVPTLVIRLDITVNATLSEGCPVFIPTTLQTKAPQKTTTPPTVTTTSKEEPSTTETSTVMRTTMVETSTKQQITTLDNTTITETTTLLEITSETTSGVGQTTPAEYTTTPGKIPTTSLESTSGVRQTTTSKYNTTPELITTTSLETSSAEQTTTALTSITLRQLTTISLETASTDGQSSTIAPYTAATERTTTTSETTLGKEATASGQDITTNQAVHMTTSLTASSTAISTFHSINSQEKPESISDSSSSSFSTGAAIGIITAFLFLTLLLILLFCLRKKIRSRKKASPMSKEDCMIRQYTQSSLGAPKPLSYREATFTGKTDTNGQLTRQSSNLSMFDAYV</sequence>
<dbReference type="PANTHER" id="PTHR24020">
    <property type="entry name" value="COLLAGEN ALPHA"/>
    <property type="match status" value="1"/>
</dbReference>
<keyword evidence="6" id="KW-1185">Reference proteome</keyword>
<dbReference type="Pfam" id="PF00092">
    <property type="entry name" value="VWA"/>
    <property type="match status" value="1"/>
</dbReference>
<feature type="region of interest" description="Disordered" evidence="1">
    <location>
        <begin position="287"/>
        <end position="324"/>
    </location>
</feature>
<evidence type="ECO:0000313" key="5">
    <source>
        <dbReference type="EMBL" id="VDI06955.1"/>
    </source>
</evidence>
<dbReference type="EMBL" id="UYJE01001988">
    <property type="protein sequence ID" value="VDI06955.1"/>
    <property type="molecule type" value="Genomic_DNA"/>
</dbReference>
<reference evidence="5" key="1">
    <citation type="submission" date="2018-11" db="EMBL/GenBank/DDBJ databases">
        <authorList>
            <person name="Alioto T."/>
            <person name="Alioto T."/>
        </authorList>
    </citation>
    <scope>NUCLEOTIDE SEQUENCE</scope>
</reference>
<feature type="domain" description="VWFA" evidence="4">
    <location>
        <begin position="21"/>
        <end position="199"/>
    </location>
</feature>
<feature type="region of interest" description="Disordered" evidence="1">
    <location>
        <begin position="226"/>
        <end position="252"/>
    </location>
</feature>
<dbReference type="Gene3D" id="3.40.50.410">
    <property type="entry name" value="von Willebrand factor, type A domain"/>
    <property type="match status" value="1"/>
</dbReference>
<dbReference type="PROSITE" id="PS50234">
    <property type="entry name" value="VWFA"/>
    <property type="match status" value="1"/>
</dbReference>
<dbReference type="PANTHER" id="PTHR24020:SF84">
    <property type="entry name" value="VWFA DOMAIN-CONTAINING PROTEIN"/>
    <property type="match status" value="1"/>
</dbReference>
<gene>
    <name evidence="5" type="ORF">MGAL_10B034940</name>
</gene>
<feature type="compositionally biased region" description="Low complexity" evidence="1">
    <location>
        <begin position="226"/>
        <end position="240"/>
    </location>
</feature>
<dbReference type="InterPro" id="IPR036465">
    <property type="entry name" value="vWFA_dom_sf"/>
</dbReference>
<dbReference type="InterPro" id="IPR050525">
    <property type="entry name" value="ECM_Assembly_Org"/>
</dbReference>
<keyword evidence="2" id="KW-0472">Membrane</keyword>
<dbReference type="InterPro" id="IPR002035">
    <property type="entry name" value="VWF_A"/>
</dbReference>
<evidence type="ECO:0000256" key="3">
    <source>
        <dbReference type="SAM" id="SignalP"/>
    </source>
</evidence>
<feature type="region of interest" description="Disordered" evidence="1">
    <location>
        <begin position="381"/>
        <end position="400"/>
    </location>
</feature>
<feature type="signal peptide" evidence="3">
    <location>
        <begin position="1"/>
        <end position="16"/>
    </location>
</feature>
<dbReference type="PRINTS" id="PR00453">
    <property type="entry name" value="VWFADOMAIN"/>
</dbReference>
<protein>
    <recommendedName>
        <fullName evidence="4">VWFA domain-containing protein</fullName>
    </recommendedName>
</protein>
<proteinExistence type="predicted"/>
<dbReference type="AlphaFoldDB" id="A0A8B6CLY9"/>
<evidence type="ECO:0000256" key="2">
    <source>
        <dbReference type="SAM" id="Phobius"/>
    </source>
</evidence>
<organism evidence="5 6">
    <name type="scientific">Mytilus galloprovincialis</name>
    <name type="common">Mediterranean mussel</name>
    <dbReference type="NCBI Taxonomy" id="29158"/>
    <lineage>
        <taxon>Eukaryota</taxon>
        <taxon>Metazoa</taxon>
        <taxon>Spiralia</taxon>
        <taxon>Lophotrochozoa</taxon>
        <taxon>Mollusca</taxon>
        <taxon>Bivalvia</taxon>
        <taxon>Autobranchia</taxon>
        <taxon>Pteriomorphia</taxon>
        <taxon>Mytilida</taxon>
        <taxon>Mytiloidea</taxon>
        <taxon>Mytilidae</taxon>
        <taxon>Mytilinae</taxon>
        <taxon>Mytilus</taxon>
    </lineage>
</organism>
<name>A0A8B6CLY9_MYTGA</name>
<keyword evidence="3" id="KW-0732">Signal</keyword>
<feature type="compositionally biased region" description="Low complexity" evidence="1">
    <location>
        <begin position="381"/>
        <end position="398"/>
    </location>
</feature>
<feature type="compositionally biased region" description="Polar residues" evidence="1">
    <location>
        <begin position="290"/>
        <end position="324"/>
    </location>
</feature>
<dbReference type="SMART" id="SM00327">
    <property type="entry name" value="VWA"/>
    <property type="match status" value="1"/>
</dbReference>
<dbReference type="Proteomes" id="UP000596742">
    <property type="component" value="Unassembled WGS sequence"/>
</dbReference>
<feature type="chain" id="PRO_5032881459" description="VWFA domain-containing protein" evidence="3">
    <location>
        <begin position="17"/>
        <end position="536"/>
    </location>
</feature>
<feature type="transmembrane region" description="Helical" evidence="2">
    <location>
        <begin position="450"/>
        <end position="471"/>
    </location>
</feature>
<dbReference type="SUPFAM" id="SSF53300">
    <property type="entry name" value="vWA-like"/>
    <property type="match status" value="1"/>
</dbReference>
<evidence type="ECO:0000256" key="1">
    <source>
        <dbReference type="SAM" id="MobiDB-lite"/>
    </source>
</evidence>
<accession>A0A8B6CLY9</accession>
<keyword evidence="2" id="KW-0812">Transmembrane</keyword>
<comment type="caution">
    <text evidence="5">The sequence shown here is derived from an EMBL/GenBank/DDBJ whole genome shotgun (WGS) entry which is preliminary data.</text>
</comment>